<dbReference type="GeneID" id="18802329"/>
<feature type="compositionally biased region" description="Polar residues" evidence="1">
    <location>
        <begin position="215"/>
        <end position="225"/>
    </location>
</feature>
<feature type="compositionally biased region" description="Acidic residues" evidence="1">
    <location>
        <begin position="226"/>
        <end position="240"/>
    </location>
</feature>
<sequence length="285" mass="31364">MSTNVTMVPADYIINNGIVYGSYAPFDDASAAFTLASPPSPAPSLKRRRKFEADYSSDGDADDEEGISSDSDSESDCSNLEDKENAIPAENKENVPPPRKRPCLDLEDSPRLRAAELSPGRLSRASWTSDSASTYSLLTPPDSPRFVFRPLEIIKVYGDGDDEDDADVKKSLLFTSDVECPPTSSDESSDSRSSVVSQDNDVDVHYADSEVELKATTQHPLSFSSTEEEEESGEEEEDGDAEGKYQDWGMEEGYEGEDECDDKEYIELEDYMPPSVPSPTPNMRT</sequence>
<dbReference type="RefSeq" id="XP_007311144.1">
    <property type="nucleotide sequence ID" value="XM_007311082.1"/>
</dbReference>
<organism evidence="2 3">
    <name type="scientific">Stereum hirsutum (strain FP-91666)</name>
    <name type="common">White-rot fungus</name>
    <dbReference type="NCBI Taxonomy" id="721885"/>
    <lineage>
        <taxon>Eukaryota</taxon>
        <taxon>Fungi</taxon>
        <taxon>Dikarya</taxon>
        <taxon>Basidiomycota</taxon>
        <taxon>Agaricomycotina</taxon>
        <taxon>Agaricomycetes</taxon>
        <taxon>Russulales</taxon>
        <taxon>Stereaceae</taxon>
        <taxon>Stereum</taxon>
    </lineage>
</organism>
<feature type="compositionally biased region" description="Pro residues" evidence="1">
    <location>
        <begin position="274"/>
        <end position="285"/>
    </location>
</feature>
<feature type="region of interest" description="Disordered" evidence="1">
    <location>
        <begin position="32"/>
        <end position="143"/>
    </location>
</feature>
<feature type="compositionally biased region" description="Acidic residues" evidence="1">
    <location>
        <begin position="55"/>
        <end position="75"/>
    </location>
</feature>
<feature type="compositionally biased region" description="Polar residues" evidence="1">
    <location>
        <begin position="125"/>
        <end position="137"/>
    </location>
</feature>
<dbReference type="KEGG" id="shs:STEHIDRAFT_163405"/>
<evidence type="ECO:0000313" key="3">
    <source>
        <dbReference type="Proteomes" id="UP000053927"/>
    </source>
</evidence>
<name>R7RWY6_STEHR</name>
<keyword evidence="3" id="KW-1185">Reference proteome</keyword>
<proteinExistence type="predicted"/>
<feature type="compositionally biased region" description="Acidic residues" evidence="1">
    <location>
        <begin position="249"/>
        <end position="270"/>
    </location>
</feature>
<dbReference type="AlphaFoldDB" id="R7RWY6"/>
<dbReference type="EMBL" id="JH687401">
    <property type="protein sequence ID" value="EIM79849.1"/>
    <property type="molecule type" value="Genomic_DNA"/>
</dbReference>
<accession>R7RWY6</accession>
<dbReference type="Proteomes" id="UP000053927">
    <property type="component" value="Unassembled WGS sequence"/>
</dbReference>
<gene>
    <name evidence="2" type="ORF">STEHIDRAFT_163405</name>
</gene>
<evidence type="ECO:0000256" key="1">
    <source>
        <dbReference type="SAM" id="MobiDB-lite"/>
    </source>
</evidence>
<protein>
    <submittedName>
        <fullName evidence="2">Uncharacterized protein</fullName>
    </submittedName>
</protein>
<reference evidence="3" key="1">
    <citation type="journal article" date="2012" name="Science">
        <title>The Paleozoic origin of enzymatic lignin decomposition reconstructed from 31 fungal genomes.</title>
        <authorList>
            <person name="Floudas D."/>
            <person name="Binder M."/>
            <person name="Riley R."/>
            <person name="Barry K."/>
            <person name="Blanchette R.A."/>
            <person name="Henrissat B."/>
            <person name="Martinez A.T."/>
            <person name="Otillar R."/>
            <person name="Spatafora J.W."/>
            <person name="Yadav J.S."/>
            <person name="Aerts A."/>
            <person name="Benoit I."/>
            <person name="Boyd A."/>
            <person name="Carlson A."/>
            <person name="Copeland A."/>
            <person name="Coutinho P.M."/>
            <person name="de Vries R.P."/>
            <person name="Ferreira P."/>
            <person name="Findley K."/>
            <person name="Foster B."/>
            <person name="Gaskell J."/>
            <person name="Glotzer D."/>
            <person name="Gorecki P."/>
            <person name="Heitman J."/>
            <person name="Hesse C."/>
            <person name="Hori C."/>
            <person name="Igarashi K."/>
            <person name="Jurgens J.A."/>
            <person name="Kallen N."/>
            <person name="Kersten P."/>
            <person name="Kohler A."/>
            <person name="Kuees U."/>
            <person name="Kumar T.K.A."/>
            <person name="Kuo A."/>
            <person name="LaButti K."/>
            <person name="Larrondo L.F."/>
            <person name="Lindquist E."/>
            <person name="Ling A."/>
            <person name="Lombard V."/>
            <person name="Lucas S."/>
            <person name="Lundell T."/>
            <person name="Martin R."/>
            <person name="McLaughlin D.J."/>
            <person name="Morgenstern I."/>
            <person name="Morin E."/>
            <person name="Murat C."/>
            <person name="Nagy L.G."/>
            <person name="Nolan M."/>
            <person name="Ohm R.A."/>
            <person name="Patyshakuliyeva A."/>
            <person name="Rokas A."/>
            <person name="Ruiz-Duenas F.J."/>
            <person name="Sabat G."/>
            <person name="Salamov A."/>
            <person name="Samejima M."/>
            <person name="Schmutz J."/>
            <person name="Slot J.C."/>
            <person name="St John F."/>
            <person name="Stenlid J."/>
            <person name="Sun H."/>
            <person name="Sun S."/>
            <person name="Syed K."/>
            <person name="Tsang A."/>
            <person name="Wiebenga A."/>
            <person name="Young D."/>
            <person name="Pisabarro A."/>
            <person name="Eastwood D.C."/>
            <person name="Martin F."/>
            <person name="Cullen D."/>
            <person name="Grigoriev I.V."/>
            <person name="Hibbett D.S."/>
        </authorList>
    </citation>
    <scope>NUCLEOTIDE SEQUENCE [LARGE SCALE GENOMIC DNA]</scope>
    <source>
        <strain evidence="3">FP-91666</strain>
    </source>
</reference>
<feature type="compositionally biased region" description="Basic and acidic residues" evidence="1">
    <location>
        <begin position="80"/>
        <end position="93"/>
    </location>
</feature>
<evidence type="ECO:0000313" key="2">
    <source>
        <dbReference type="EMBL" id="EIM79849.1"/>
    </source>
</evidence>
<feature type="compositionally biased region" description="Basic and acidic residues" evidence="1">
    <location>
        <begin position="202"/>
        <end position="213"/>
    </location>
</feature>
<feature type="region of interest" description="Disordered" evidence="1">
    <location>
        <begin position="176"/>
        <end position="285"/>
    </location>
</feature>
<feature type="compositionally biased region" description="Basic and acidic residues" evidence="1">
    <location>
        <begin position="102"/>
        <end position="114"/>
    </location>
</feature>